<sequence>MDFDYEAGRFYKNDDTGKLLAEVTFDTFANGRAYAINHTFVRDDQRGKGLAAQLIKVVVDKAIAEDKKILPLCSYARAQFDKNPEYQAIEYKE</sequence>
<gene>
    <name evidence="2" type="ORF">ACFQ5M_09270</name>
</gene>
<protein>
    <submittedName>
        <fullName evidence="2">GNAT family N-acetyltransferase</fullName>
        <ecNumber evidence="2">2.3.1.-</ecNumber>
    </submittedName>
</protein>
<keyword evidence="2" id="KW-0012">Acyltransferase</keyword>
<dbReference type="PANTHER" id="PTHR31435">
    <property type="entry name" value="PROTEIN NATD1"/>
    <property type="match status" value="1"/>
</dbReference>
<comment type="caution">
    <text evidence="2">The sequence shown here is derived from an EMBL/GenBank/DDBJ whole genome shotgun (WGS) entry which is preliminary data.</text>
</comment>
<name>A0ABW4J7E8_9LACO</name>
<reference evidence="3" key="1">
    <citation type="journal article" date="2019" name="Int. J. Syst. Evol. Microbiol.">
        <title>The Global Catalogue of Microorganisms (GCM) 10K type strain sequencing project: providing services to taxonomists for standard genome sequencing and annotation.</title>
        <authorList>
            <consortium name="The Broad Institute Genomics Platform"/>
            <consortium name="The Broad Institute Genome Sequencing Center for Infectious Disease"/>
            <person name="Wu L."/>
            <person name="Ma J."/>
        </authorList>
    </citation>
    <scope>NUCLEOTIDE SEQUENCE [LARGE SCALE GENOMIC DNA]</scope>
    <source>
        <strain evidence="3">CCM 8896</strain>
    </source>
</reference>
<dbReference type="RefSeq" id="WP_125715971.1">
    <property type="nucleotide sequence ID" value="NZ_JBHTOP010000024.1"/>
</dbReference>
<dbReference type="InterPro" id="IPR045057">
    <property type="entry name" value="Gcn5-rel_NAT"/>
</dbReference>
<dbReference type="SUPFAM" id="SSF55729">
    <property type="entry name" value="Acyl-CoA N-acyltransferases (Nat)"/>
    <property type="match status" value="1"/>
</dbReference>
<organism evidence="2 3">
    <name type="scientific">Agrilactobacillus yilanensis</name>
    <dbReference type="NCBI Taxonomy" id="2485997"/>
    <lineage>
        <taxon>Bacteria</taxon>
        <taxon>Bacillati</taxon>
        <taxon>Bacillota</taxon>
        <taxon>Bacilli</taxon>
        <taxon>Lactobacillales</taxon>
        <taxon>Lactobacillaceae</taxon>
        <taxon>Agrilactobacillus</taxon>
    </lineage>
</organism>
<dbReference type="Gene3D" id="3.40.630.30">
    <property type="match status" value="1"/>
</dbReference>
<keyword evidence="2" id="KW-0808">Transferase</keyword>
<dbReference type="Proteomes" id="UP001597267">
    <property type="component" value="Unassembled WGS sequence"/>
</dbReference>
<accession>A0ABW4J7E8</accession>
<dbReference type="EC" id="2.3.1.-" evidence="2"/>
<keyword evidence="3" id="KW-1185">Reference proteome</keyword>
<dbReference type="InterPro" id="IPR031165">
    <property type="entry name" value="GNAT_YJDJ"/>
</dbReference>
<proteinExistence type="predicted"/>
<dbReference type="EMBL" id="JBHTOP010000024">
    <property type="protein sequence ID" value="MFD1672286.1"/>
    <property type="molecule type" value="Genomic_DNA"/>
</dbReference>
<evidence type="ECO:0000259" key="1">
    <source>
        <dbReference type="PROSITE" id="PS51729"/>
    </source>
</evidence>
<dbReference type="PANTHER" id="PTHR31435:SF10">
    <property type="entry name" value="BSR4717 PROTEIN"/>
    <property type="match status" value="1"/>
</dbReference>
<evidence type="ECO:0000313" key="2">
    <source>
        <dbReference type="EMBL" id="MFD1672286.1"/>
    </source>
</evidence>
<dbReference type="CDD" id="cd04301">
    <property type="entry name" value="NAT_SF"/>
    <property type="match status" value="1"/>
</dbReference>
<dbReference type="PROSITE" id="PS51729">
    <property type="entry name" value="GNAT_YJDJ"/>
    <property type="match status" value="1"/>
</dbReference>
<feature type="domain" description="N-acetyltransferase" evidence="1">
    <location>
        <begin position="2"/>
        <end position="91"/>
    </location>
</feature>
<dbReference type="InterPro" id="IPR016181">
    <property type="entry name" value="Acyl_CoA_acyltransferase"/>
</dbReference>
<dbReference type="GO" id="GO:0016746">
    <property type="term" value="F:acyltransferase activity"/>
    <property type="evidence" value="ECO:0007669"/>
    <property type="project" value="UniProtKB-KW"/>
</dbReference>
<dbReference type="Pfam" id="PF14542">
    <property type="entry name" value="Acetyltransf_CG"/>
    <property type="match status" value="1"/>
</dbReference>
<evidence type="ECO:0000313" key="3">
    <source>
        <dbReference type="Proteomes" id="UP001597267"/>
    </source>
</evidence>